<name>Q80BM7_SHV2C</name>
<dbReference type="InterPro" id="IPR036157">
    <property type="entry name" value="dUTPase-like_sf"/>
</dbReference>
<feature type="compositionally biased region" description="Low complexity" evidence="5">
    <location>
        <begin position="264"/>
        <end position="275"/>
    </location>
</feature>
<organism evidence="7 8">
    <name type="scientific">Saimiriine herpesvirus 2 (strain 488)</name>
    <name type="common">SaHV-2</name>
    <name type="synonym">Herpesvirus saimiri</name>
    <dbReference type="NCBI Taxonomy" id="10384"/>
    <lineage>
        <taxon>Viruses</taxon>
        <taxon>Duplodnaviria</taxon>
        <taxon>Heunggongvirae</taxon>
        <taxon>Peploviricota</taxon>
        <taxon>Herviviricetes</taxon>
        <taxon>Herpesvirales</taxon>
        <taxon>Orthoherpesviridae</taxon>
        <taxon>Gammaherpesvirinae</taxon>
        <taxon>Rhadinovirus</taxon>
        <taxon>Rhadinovirus saimiriinegamma2</taxon>
        <taxon>Saimiriine herpesvirus 2</taxon>
    </lineage>
</organism>
<feature type="region of interest" description="Disordered" evidence="5">
    <location>
        <begin position="264"/>
        <end position="287"/>
    </location>
</feature>
<feature type="domain" description="dUTPase-like" evidence="6">
    <location>
        <begin position="121"/>
        <end position="244"/>
    </location>
</feature>
<evidence type="ECO:0000259" key="6">
    <source>
        <dbReference type="Pfam" id="PF00692"/>
    </source>
</evidence>
<dbReference type="EMBL" id="AJ410493">
    <property type="protein sequence ID" value="CAC84350.1"/>
    <property type="molecule type" value="Genomic_DNA"/>
</dbReference>
<evidence type="ECO:0000256" key="4">
    <source>
        <dbReference type="ARBA" id="ARBA00023080"/>
    </source>
</evidence>
<proteinExistence type="inferred from homology"/>
<dbReference type="GO" id="GO:0046872">
    <property type="term" value="F:metal ion binding"/>
    <property type="evidence" value="ECO:0007669"/>
    <property type="project" value="UniProtKB-KW"/>
</dbReference>
<dbReference type="SUPFAM" id="SSF51283">
    <property type="entry name" value="dUTPase-like"/>
    <property type="match status" value="2"/>
</dbReference>
<reference evidence="7 8" key="1">
    <citation type="journal article" date="2003" name="Virology">
        <title>The genome of herpesvirus saimiri C488 which is capable of transforming human T cells.</title>
        <authorList>
            <person name="Ensser A."/>
            <person name="Thurau M."/>
            <person name="Wittmann S."/>
            <person name="Fickenscher H."/>
        </authorList>
    </citation>
    <scope>NUCLEOTIDE SEQUENCE [LARGE SCALE GENOMIC DNA]</scope>
    <source>
        <strain evidence="7">C488</strain>
    </source>
</reference>
<protein>
    <submittedName>
        <fullName evidence="7">dUTPase</fullName>
    </submittedName>
</protein>
<dbReference type="HAMAP" id="MF_04031">
    <property type="entry name" value="HSV_DUT"/>
    <property type="match status" value="1"/>
</dbReference>
<evidence type="ECO:0000256" key="2">
    <source>
        <dbReference type="ARBA" id="ARBA00022801"/>
    </source>
</evidence>
<dbReference type="Pfam" id="PF00692">
    <property type="entry name" value="dUTPase"/>
    <property type="match status" value="2"/>
</dbReference>
<evidence type="ECO:0000256" key="1">
    <source>
        <dbReference type="ARBA" id="ARBA00022723"/>
    </source>
</evidence>
<keyword evidence="2" id="KW-0378">Hydrolase</keyword>
<keyword evidence="4" id="KW-0546">Nucleotide metabolism</keyword>
<dbReference type="GO" id="GO:0004170">
    <property type="term" value="F:dUTP diphosphatase activity"/>
    <property type="evidence" value="ECO:0007669"/>
    <property type="project" value="InterPro"/>
</dbReference>
<organismHost>
    <name type="scientific">Saimiri sciureus</name>
    <name type="common">Common squirrel monkey</name>
    <dbReference type="NCBI Taxonomy" id="9521"/>
</organismHost>
<accession>Q80BM7</accession>
<feature type="domain" description="dUTPase-like" evidence="6">
    <location>
        <begin position="25"/>
        <end position="101"/>
    </location>
</feature>
<dbReference type="GO" id="GO:0046080">
    <property type="term" value="P:dUTP metabolic process"/>
    <property type="evidence" value="ECO:0007669"/>
    <property type="project" value="InterPro"/>
</dbReference>
<keyword evidence="1" id="KW-0479">Metal-binding</keyword>
<keyword evidence="3" id="KW-0460">Magnesium</keyword>
<evidence type="ECO:0000256" key="3">
    <source>
        <dbReference type="ARBA" id="ARBA00022842"/>
    </source>
</evidence>
<dbReference type="InterPro" id="IPR029054">
    <property type="entry name" value="dUTPase-like"/>
</dbReference>
<dbReference type="Gene3D" id="2.70.40.10">
    <property type="match status" value="2"/>
</dbReference>
<sequence>MPYKVPEIYYSFKPQTFYVTSPDKASNLQLINHINVLVKAGQVTVVGTGIIFPKKTSFAFILCGKSSKEIFCHTGLIDPGFQGELKLIVLNKTEDDITLFENDLRVSVTAFVYGVPKLHDYSDLCPPRYSKDAGFDLYLPTDVTVKPRVPNRYSVNICCPAQLKSYKPVLFGRSGLAAKGLTIKVSRWQNQLQIIFYNYTKSQITYTARTRIAQVVFMHKKHLPTALTRLKPTMHLSENIKYSWARVSFQDIKTFPVQTEKLCSSSEDTSDSQMSRGDAGLGSSGLM</sequence>
<dbReference type="Proteomes" id="UP000168086">
    <property type="component" value="Genome"/>
</dbReference>
<dbReference type="InterPro" id="IPR034745">
    <property type="entry name" value="HSV_DUT"/>
</dbReference>
<evidence type="ECO:0000313" key="8">
    <source>
        <dbReference type="Proteomes" id="UP000168086"/>
    </source>
</evidence>
<evidence type="ECO:0000313" key="7">
    <source>
        <dbReference type="EMBL" id="CAC84350.1"/>
    </source>
</evidence>
<evidence type="ECO:0000256" key="5">
    <source>
        <dbReference type="SAM" id="MobiDB-lite"/>
    </source>
</evidence>